<keyword evidence="3" id="KW-1185">Reference proteome</keyword>
<name>A0ABS5NJK2_TSUPA</name>
<accession>A0ABS5NJK2</accession>
<protein>
    <submittedName>
        <fullName evidence="2">Helix-turn-helix domain-containing protein</fullName>
    </submittedName>
</protein>
<gene>
    <name evidence="2" type="ORF">KFZ73_24995</name>
</gene>
<sequence length="73" mass="8328">MQNKTASSSTPSASRTLLTFEDLQERLRISRSRTFELTSESAPDPIPTIRIGRKRLIREVDLDAWLDRRAQAA</sequence>
<dbReference type="Pfam" id="PF12728">
    <property type="entry name" value="HTH_17"/>
    <property type="match status" value="1"/>
</dbReference>
<evidence type="ECO:0000313" key="3">
    <source>
        <dbReference type="Proteomes" id="UP000676853"/>
    </source>
</evidence>
<dbReference type="RefSeq" id="WP_212555488.1">
    <property type="nucleotide sequence ID" value="NZ_JAGXOE010000200.1"/>
</dbReference>
<dbReference type="InterPro" id="IPR041657">
    <property type="entry name" value="HTH_17"/>
</dbReference>
<dbReference type="EMBL" id="JAGXOE010000200">
    <property type="protein sequence ID" value="MBS4104473.1"/>
    <property type="molecule type" value="Genomic_DNA"/>
</dbReference>
<organism evidence="2 3">
    <name type="scientific">Tsukamurella paurometabola</name>
    <name type="common">Corynebacterium paurometabolum</name>
    <dbReference type="NCBI Taxonomy" id="2061"/>
    <lineage>
        <taxon>Bacteria</taxon>
        <taxon>Bacillati</taxon>
        <taxon>Actinomycetota</taxon>
        <taxon>Actinomycetes</taxon>
        <taxon>Mycobacteriales</taxon>
        <taxon>Tsukamurellaceae</taxon>
        <taxon>Tsukamurella</taxon>
    </lineage>
</organism>
<evidence type="ECO:0000313" key="2">
    <source>
        <dbReference type="EMBL" id="MBS4104473.1"/>
    </source>
</evidence>
<evidence type="ECO:0000259" key="1">
    <source>
        <dbReference type="Pfam" id="PF12728"/>
    </source>
</evidence>
<reference evidence="2 3" key="1">
    <citation type="submission" date="2021-04" db="EMBL/GenBank/DDBJ databases">
        <title>Whole genome sequence analysis of a thiophenic sulfur metabolizing bacteria.</title>
        <authorList>
            <person name="Akhtar N."/>
            <person name="Akram J."/>
            <person name="Aslam A."/>
        </authorList>
    </citation>
    <scope>NUCLEOTIDE SEQUENCE [LARGE SCALE GENOMIC DNA]</scope>
    <source>
        <strain evidence="2 3">3OW</strain>
    </source>
</reference>
<proteinExistence type="predicted"/>
<feature type="domain" description="Helix-turn-helix" evidence="1">
    <location>
        <begin position="17"/>
        <end position="69"/>
    </location>
</feature>
<comment type="caution">
    <text evidence="2">The sequence shown here is derived from an EMBL/GenBank/DDBJ whole genome shotgun (WGS) entry which is preliminary data.</text>
</comment>
<dbReference type="Proteomes" id="UP000676853">
    <property type="component" value="Unassembled WGS sequence"/>
</dbReference>